<evidence type="ECO:0000313" key="2">
    <source>
        <dbReference type="Proteomes" id="UP001320706"/>
    </source>
</evidence>
<organism evidence="1 2">
    <name type="scientific">Zalaria obscura</name>
    <dbReference type="NCBI Taxonomy" id="2024903"/>
    <lineage>
        <taxon>Eukaryota</taxon>
        <taxon>Fungi</taxon>
        <taxon>Dikarya</taxon>
        <taxon>Ascomycota</taxon>
        <taxon>Pezizomycotina</taxon>
        <taxon>Dothideomycetes</taxon>
        <taxon>Dothideomycetidae</taxon>
        <taxon>Dothideales</taxon>
        <taxon>Zalariaceae</taxon>
        <taxon>Zalaria</taxon>
    </lineage>
</organism>
<protein>
    <submittedName>
        <fullName evidence="1">Uncharacterized protein</fullName>
    </submittedName>
</protein>
<sequence>MAVAPKDASLDLEKELSCSICTDVLYQPLTLLDCLHTFCGSCLKEWFTWQASNAATPQPYTCPACRASVRDTRPNATVTTLLEMYLKSHPDRGKTAQEKLEMEKTYKPGDNVLPPVHGAQDSEDSEDERLLAETRGLSLQDVDPERSRRRTTDRRRRVHEELRGGRTPSNYTAEELGRNQQTSQWAATQRRQVEHQSSLRSLLSASDVTSQDMHEEIIRQIMEECTREGFDLDSLTPAQEEAITERIAQAIRRRQRERSGRSEGRRRQDDSRQRSQSPAEATSRRRHHTRSESCLHWFGFGYAARYRFQRIDPRPQEPPHILSARQYRRGAPSVVNNIHPTPLRPSMDEGLFCEGCFNPANSGYWHCPICNSGAWGWCNACVQAGKHCTHPLISVGHTSTLSPDGRQPLRSEHGELHPAPLGPKGAAIPLLPHVPDPEKYTPLILTSHCAVCAYPIPPSHTRYHCPTCNGGRYDICTPCYHTLVSNHKIRTEDGPQGWRRCPQGHRMSVVGFEDREGGPRRVVVREMVGGWALKEDDAFAHQTHPHPTTMPQTQTQSQAKWKWREEDGTASSALHQIGTSASASQTQTLLPPDGGVGLRVQALWSYFPAEGVQDELGFPKGALITEAEDINGDWFWGVYAARKGLFPGNYGDVVG</sequence>
<reference evidence="1" key="1">
    <citation type="submission" date="2024-02" db="EMBL/GenBank/DDBJ databases">
        <title>Metagenome Assembled Genome of Zalaria obscura JY119.</title>
        <authorList>
            <person name="Vighnesh L."/>
            <person name="Jagadeeshwari U."/>
            <person name="Venkata Ramana C."/>
            <person name="Sasikala C."/>
        </authorList>
    </citation>
    <scope>NUCLEOTIDE SEQUENCE</scope>
    <source>
        <strain evidence="1">JY119</strain>
    </source>
</reference>
<gene>
    <name evidence="1" type="ORF">M8818_005781</name>
</gene>
<keyword evidence="2" id="KW-1185">Reference proteome</keyword>
<dbReference type="Proteomes" id="UP001320706">
    <property type="component" value="Unassembled WGS sequence"/>
</dbReference>
<evidence type="ECO:0000313" key="1">
    <source>
        <dbReference type="EMBL" id="KAK8202254.1"/>
    </source>
</evidence>
<name>A0ACC3S8Z0_9PEZI</name>
<proteinExistence type="predicted"/>
<accession>A0ACC3S8Z0</accession>
<dbReference type="EMBL" id="JAMKPW020000033">
    <property type="protein sequence ID" value="KAK8202254.1"/>
    <property type="molecule type" value="Genomic_DNA"/>
</dbReference>
<comment type="caution">
    <text evidence="1">The sequence shown here is derived from an EMBL/GenBank/DDBJ whole genome shotgun (WGS) entry which is preliminary data.</text>
</comment>